<dbReference type="AlphaFoldDB" id="A0A226EGC7"/>
<dbReference type="EMBL" id="LNIX01000004">
    <property type="protein sequence ID" value="OXA55706.1"/>
    <property type="molecule type" value="Genomic_DNA"/>
</dbReference>
<comment type="caution">
    <text evidence="2">The sequence shown here is derived from an EMBL/GenBank/DDBJ whole genome shotgun (WGS) entry which is preliminary data.</text>
</comment>
<proteinExistence type="predicted"/>
<name>A0A226EGC7_FOLCA</name>
<keyword evidence="1" id="KW-0812">Transmembrane</keyword>
<dbReference type="Proteomes" id="UP000198287">
    <property type="component" value="Unassembled WGS sequence"/>
</dbReference>
<gene>
    <name evidence="2" type="ORF">Fcan01_10053</name>
</gene>
<evidence type="ECO:0000313" key="3">
    <source>
        <dbReference type="Proteomes" id="UP000198287"/>
    </source>
</evidence>
<evidence type="ECO:0000313" key="2">
    <source>
        <dbReference type="EMBL" id="OXA55706.1"/>
    </source>
</evidence>
<keyword evidence="3" id="KW-1185">Reference proteome</keyword>
<accession>A0A226EGC7</accession>
<keyword evidence="1" id="KW-1133">Transmembrane helix</keyword>
<sequence>MKRVQDRWKSICKVGFITLIYTFVVIISPVLVVTLLSLCIYKYGILRLVVKYFKPKLIQGLNERDAFYATDRFWEDSRASCGLILVLEGNVSLDQIRENFFSQVIEAKSSPSSGGDEDIKLFPRLTQIPQKFGGYYYWQKANYFLINEHIRPIEAPIDENGLKKFAGTVLTLPFPNKRPLWEILVISSYSYKKLHRNSTTDTVSLGEIECFDDDKAPPSSAKYSALVIRMHASIANHDLMMRMVTLLCNRNTFSLYPLKLPDCVSTAKDSDSLQGSKCSSSLPANRDNPVSFLDKIRALFKTPQNIHAFLQSFLRKPSSHLYSCDSNSTTVSWTTLNYPVISKIVQSQVVDRPAVLISVIVGALTSNGVGFLLETHQTQYETRDCDEEMNKSKNNSIAIMCSVDKNCVKMSPPHQKCDGEMVFLKSCCEYSSPSARNETGCIELLQEVNRKLTYAVKPEVGNQLSISSNFLKFLAIFPHSIVRYVNFHWLRGATIIFQQCKSDLGEMLREAPKPSQSLRRISEIPNDLIFIGDHQLVDVIPLHGLQFRHSAIGAVAIKFQNSVKISMTINSDLLKGISTSTMQRTSSISSSNLVDKQVKTDHIVHSMGGQVGKIFEGGKDEHGFVRIPIM</sequence>
<organism evidence="2 3">
    <name type="scientific">Folsomia candida</name>
    <name type="common">Springtail</name>
    <dbReference type="NCBI Taxonomy" id="158441"/>
    <lineage>
        <taxon>Eukaryota</taxon>
        <taxon>Metazoa</taxon>
        <taxon>Ecdysozoa</taxon>
        <taxon>Arthropoda</taxon>
        <taxon>Hexapoda</taxon>
        <taxon>Collembola</taxon>
        <taxon>Entomobryomorpha</taxon>
        <taxon>Isotomoidea</taxon>
        <taxon>Isotomidae</taxon>
        <taxon>Proisotominae</taxon>
        <taxon>Folsomia</taxon>
    </lineage>
</organism>
<reference evidence="2 3" key="1">
    <citation type="submission" date="2015-12" db="EMBL/GenBank/DDBJ databases">
        <title>The genome of Folsomia candida.</title>
        <authorList>
            <person name="Faddeeva A."/>
            <person name="Derks M.F."/>
            <person name="Anvar Y."/>
            <person name="Smit S."/>
            <person name="Van Straalen N."/>
            <person name="Roelofs D."/>
        </authorList>
    </citation>
    <scope>NUCLEOTIDE SEQUENCE [LARGE SCALE GENOMIC DNA]</scope>
    <source>
        <strain evidence="2 3">VU population</strain>
        <tissue evidence="2">Whole body</tissue>
    </source>
</reference>
<protein>
    <submittedName>
        <fullName evidence="2">Uncharacterized protein</fullName>
    </submittedName>
</protein>
<keyword evidence="1" id="KW-0472">Membrane</keyword>
<feature type="transmembrane region" description="Helical" evidence="1">
    <location>
        <begin position="12"/>
        <end position="38"/>
    </location>
</feature>
<evidence type="ECO:0000256" key="1">
    <source>
        <dbReference type="SAM" id="Phobius"/>
    </source>
</evidence>